<dbReference type="AlphaFoldDB" id="A0A5J5G6C0"/>
<protein>
    <submittedName>
        <fullName evidence="5">GntR family transcriptional regulator</fullName>
    </submittedName>
</protein>
<dbReference type="Pfam" id="PF07729">
    <property type="entry name" value="FCD"/>
    <property type="match status" value="1"/>
</dbReference>
<comment type="caution">
    <text evidence="5">The sequence shown here is derived from an EMBL/GenBank/DDBJ whole genome shotgun (WGS) entry which is preliminary data.</text>
</comment>
<dbReference type="OrthoDB" id="5450856at2"/>
<keyword evidence="1" id="KW-0805">Transcription regulation</keyword>
<dbReference type="PANTHER" id="PTHR43537:SF24">
    <property type="entry name" value="GLUCONATE OPERON TRANSCRIPTIONAL REPRESSOR"/>
    <property type="match status" value="1"/>
</dbReference>
<dbReference type="PROSITE" id="PS50949">
    <property type="entry name" value="HTH_GNTR"/>
    <property type="match status" value="1"/>
</dbReference>
<gene>
    <name evidence="5" type="ORF">FJU30_01935</name>
    <name evidence="6" type="ORF">FJU30_02830</name>
</gene>
<evidence type="ECO:0000313" key="5">
    <source>
        <dbReference type="EMBL" id="KAA9002776.1"/>
    </source>
</evidence>
<dbReference type="Proteomes" id="UP000335415">
    <property type="component" value="Unassembled WGS sequence"/>
</dbReference>
<evidence type="ECO:0000256" key="2">
    <source>
        <dbReference type="ARBA" id="ARBA00023125"/>
    </source>
</evidence>
<dbReference type="GO" id="GO:0003700">
    <property type="term" value="F:DNA-binding transcription factor activity"/>
    <property type="evidence" value="ECO:0007669"/>
    <property type="project" value="InterPro"/>
</dbReference>
<reference evidence="5 7" key="1">
    <citation type="submission" date="2019-09" db="EMBL/GenBank/DDBJ databases">
        <authorList>
            <person name="Li Y."/>
        </authorList>
    </citation>
    <scope>NUCLEOTIDE SEQUENCE [LARGE SCALE GENOMIC DNA]</scope>
    <source>
        <strain evidence="5 7">L3-3HA</strain>
    </source>
</reference>
<name>A0A5J5G6C0_9GAMM</name>
<dbReference type="InterPro" id="IPR036388">
    <property type="entry name" value="WH-like_DNA-bd_sf"/>
</dbReference>
<evidence type="ECO:0000313" key="7">
    <source>
        <dbReference type="Proteomes" id="UP000335415"/>
    </source>
</evidence>
<evidence type="ECO:0000313" key="6">
    <source>
        <dbReference type="EMBL" id="KAA9002937.1"/>
    </source>
</evidence>
<evidence type="ECO:0000256" key="3">
    <source>
        <dbReference type="ARBA" id="ARBA00023163"/>
    </source>
</evidence>
<accession>A0A5J5G6C0</accession>
<dbReference type="InterPro" id="IPR000524">
    <property type="entry name" value="Tscrpt_reg_HTH_GntR"/>
</dbReference>
<dbReference type="SUPFAM" id="SSF46785">
    <property type="entry name" value="Winged helix' DNA-binding domain"/>
    <property type="match status" value="1"/>
</dbReference>
<dbReference type="SMART" id="SM00895">
    <property type="entry name" value="FCD"/>
    <property type="match status" value="1"/>
</dbReference>
<dbReference type="InterPro" id="IPR036390">
    <property type="entry name" value="WH_DNA-bd_sf"/>
</dbReference>
<keyword evidence="7" id="KW-1185">Reference proteome</keyword>
<dbReference type="Gene3D" id="1.20.120.530">
    <property type="entry name" value="GntR ligand-binding domain-like"/>
    <property type="match status" value="1"/>
</dbReference>
<dbReference type="PANTHER" id="PTHR43537">
    <property type="entry name" value="TRANSCRIPTIONAL REGULATOR, GNTR FAMILY"/>
    <property type="match status" value="1"/>
</dbReference>
<dbReference type="EMBL" id="VYKJ01000001">
    <property type="protein sequence ID" value="KAA9002776.1"/>
    <property type="molecule type" value="Genomic_DNA"/>
</dbReference>
<proteinExistence type="predicted"/>
<dbReference type="SUPFAM" id="SSF48008">
    <property type="entry name" value="GntR ligand-binding domain-like"/>
    <property type="match status" value="1"/>
</dbReference>
<dbReference type="GO" id="GO:0003677">
    <property type="term" value="F:DNA binding"/>
    <property type="evidence" value="ECO:0007669"/>
    <property type="project" value="UniProtKB-KW"/>
</dbReference>
<dbReference type="RefSeq" id="WP_150433745.1">
    <property type="nucleotide sequence ID" value="NZ_VYKJ01000001.1"/>
</dbReference>
<dbReference type="InterPro" id="IPR008920">
    <property type="entry name" value="TF_FadR/GntR_C"/>
</dbReference>
<evidence type="ECO:0000259" key="4">
    <source>
        <dbReference type="PROSITE" id="PS50949"/>
    </source>
</evidence>
<dbReference type="CDD" id="cd07377">
    <property type="entry name" value="WHTH_GntR"/>
    <property type="match status" value="1"/>
</dbReference>
<dbReference type="InterPro" id="IPR011711">
    <property type="entry name" value="GntR_C"/>
</dbReference>
<feature type="domain" description="HTH gntR-type" evidence="4">
    <location>
        <begin position="23"/>
        <end position="90"/>
    </location>
</feature>
<dbReference type="EMBL" id="VYKJ01000001">
    <property type="protein sequence ID" value="KAA9002937.1"/>
    <property type="molecule type" value="Genomic_DNA"/>
</dbReference>
<dbReference type="Pfam" id="PF00392">
    <property type="entry name" value="GntR"/>
    <property type="match status" value="1"/>
</dbReference>
<keyword evidence="3" id="KW-0804">Transcription</keyword>
<organism evidence="5 7">
    <name type="scientific">Affinibrenneria salicis</name>
    <dbReference type="NCBI Taxonomy" id="2590031"/>
    <lineage>
        <taxon>Bacteria</taxon>
        <taxon>Pseudomonadati</taxon>
        <taxon>Pseudomonadota</taxon>
        <taxon>Gammaproteobacteria</taxon>
        <taxon>Enterobacterales</taxon>
        <taxon>Pectobacteriaceae</taxon>
        <taxon>Affinibrenneria</taxon>
    </lineage>
</organism>
<sequence>MEIMDDAHPHGEPTLPAVTMDRRPLTDQVAEYVRDLIIQDVLKPGEPINVQAICETLQISQTPLREALKMLAAQRLVEMQPNKRVLVASLNTAEIEQMLVVYTEMEKLAGRLAAQSATALDIRALQKQEKALMAAFNAGESLRYFHANQEFHLALVRASHNDTLVEMHGNLNARLYHTRFKGNQRNNRQGHWQAVAQEHALILQAIIDKDGDLCAALLSRHLNGARFFLREKAE</sequence>
<evidence type="ECO:0000256" key="1">
    <source>
        <dbReference type="ARBA" id="ARBA00023015"/>
    </source>
</evidence>
<keyword evidence="2" id="KW-0238">DNA-binding</keyword>
<dbReference type="Gene3D" id="1.10.10.10">
    <property type="entry name" value="Winged helix-like DNA-binding domain superfamily/Winged helix DNA-binding domain"/>
    <property type="match status" value="1"/>
</dbReference>
<dbReference type="SMART" id="SM00345">
    <property type="entry name" value="HTH_GNTR"/>
    <property type="match status" value="1"/>
</dbReference>